<dbReference type="PANTHER" id="PTHR42643">
    <property type="entry name" value="IONOTROPIC RECEPTOR 20A-RELATED"/>
    <property type="match status" value="1"/>
</dbReference>
<keyword evidence="4 8" id="KW-1133">Transmembrane helix</keyword>
<dbReference type="AlphaFoldDB" id="A0A9N9RNN4"/>
<protein>
    <recommendedName>
        <fullName evidence="11">Ionotropic receptor</fullName>
    </recommendedName>
</protein>
<organism evidence="9 10">
    <name type="scientific">Chironomus riparius</name>
    <dbReference type="NCBI Taxonomy" id="315576"/>
    <lineage>
        <taxon>Eukaryota</taxon>
        <taxon>Metazoa</taxon>
        <taxon>Ecdysozoa</taxon>
        <taxon>Arthropoda</taxon>
        <taxon>Hexapoda</taxon>
        <taxon>Insecta</taxon>
        <taxon>Pterygota</taxon>
        <taxon>Neoptera</taxon>
        <taxon>Endopterygota</taxon>
        <taxon>Diptera</taxon>
        <taxon>Nematocera</taxon>
        <taxon>Chironomoidea</taxon>
        <taxon>Chironomidae</taxon>
        <taxon>Chironominae</taxon>
        <taxon>Chironomus</taxon>
    </lineage>
</organism>
<keyword evidence="6" id="KW-0675">Receptor</keyword>
<gene>
    <name evidence="9" type="ORF">CHIRRI_LOCUS2806</name>
</gene>
<evidence type="ECO:0000256" key="5">
    <source>
        <dbReference type="ARBA" id="ARBA00023136"/>
    </source>
</evidence>
<proteinExistence type="predicted"/>
<evidence type="ECO:0000313" key="10">
    <source>
        <dbReference type="Proteomes" id="UP001153620"/>
    </source>
</evidence>
<evidence type="ECO:0008006" key="11">
    <source>
        <dbReference type="Google" id="ProtNLM"/>
    </source>
</evidence>
<keyword evidence="2" id="KW-1003">Cell membrane</keyword>
<dbReference type="EMBL" id="OU895877">
    <property type="protein sequence ID" value="CAG9799848.1"/>
    <property type="molecule type" value="Genomic_DNA"/>
</dbReference>
<feature type="transmembrane region" description="Helical" evidence="8">
    <location>
        <begin position="521"/>
        <end position="545"/>
    </location>
</feature>
<evidence type="ECO:0000313" key="9">
    <source>
        <dbReference type="EMBL" id="CAG9799848.1"/>
    </source>
</evidence>
<evidence type="ECO:0000256" key="7">
    <source>
        <dbReference type="ARBA" id="ARBA00023180"/>
    </source>
</evidence>
<dbReference type="InterPro" id="IPR052192">
    <property type="entry name" value="Insect_Ionotropic_Sensory_Rcpt"/>
</dbReference>
<name>A0A9N9RNN4_9DIPT</name>
<evidence type="ECO:0000256" key="8">
    <source>
        <dbReference type="SAM" id="Phobius"/>
    </source>
</evidence>
<dbReference type="OrthoDB" id="8195814at2759"/>
<evidence type="ECO:0000256" key="2">
    <source>
        <dbReference type="ARBA" id="ARBA00022475"/>
    </source>
</evidence>
<evidence type="ECO:0000256" key="6">
    <source>
        <dbReference type="ARBA" id="ARBA00023170"/>
    </source>
</evidence>
<comment type="subcellular location">
    <subcellularLocation>
        <location evidence="1">Cell membrane</location>
        <topology evidence="1">Multi-pass membrane protein</topology>
    </subcellularLocation>
</comment>
<keyword evidence="7" id="KW-0325">Glycoprotein</keyword>
<reference evidence="9" key="2">
    <citation type="submission" date="2022-10" db="EMBL/GenBank/DDBJ databases">
        <authorList>
            <consortium name="ENA_rothamsted_submissions"/>
            <consortium name="culmorum"/>
            <person name="King R."/>
        </authorList>
    </citation>
    <scope>NUCLEOTIDE SEQUENCE</scope>
</reference>
<dbReference type="PANTHER" id="PTHR42643:SF24">
    <property type="entry name" value="IONOTROPIC RECEPTOR 60A"/>
    <property type="match status" value="1"/>
</dbReference>
<dbReference type="Proteomes" id="UP001153620">
    <property type="component" value="Chromosome 1"/>
</dbReference>
<accession>A0A9N9RNN4</accession>
<reference evidence="9" key="1">
    <citation type="submission" date="2022-01" db="EMBL/GenBank/DDBJ databases">
        <authorList>
            <person name="King R."/>
        </authorList>
    </citation>
    <scope>NUCLEOTIDE SEQUENCE</scope>
</reference>
<keyword evidence="5 8" id="KW-0472">Membrane</keyword>
<evidence type="ECO:0000256" key="4">
    <source>
        <dbReference type="ARBA" id="ARBA00022989"/>
    </source>
</evidence>
<evidence type="ECO:0000256" key="1">
    <source>
        <dbReference type="ARBA" id="ARBA00004651"/>
    </source>
</evidence>
<feature type="transmembrane region" description="Helical" evidence="8">
    <location>
        <begin position="350"/>
        <end position="373"/>
    </location>
</feature>
<keyword evidence="3 8" id="KW-0812">Transmembrane</keyword>
<sequence>MRISFSLNPAPKPIRDDQKFSKSICKIANDITNSKTDTQDILIGNLGVKPILWSPTVNNIVECIGSGSAVVISDFRQTFVDKLFRKASLEHINWLAGEHHSSTIWHHKAKIIIIVPYWIPLMNRVHMLRSFESLGFIDLTIAHETTQGQARFEFFISYMINTMALYLDPEKSSDVFFDKLKNLNGYTYNVPIFEQPPLIEFKPRFKNSPNVYFLEALQKIQNSKYKLHIVHNKDQMVDYFEYRKMDLALNIIDFYATDEPQLFTYDVIGYCALIPIPLKTSHIRKIFIAAFDALTWIFLALSIVSLIAVVLMLRGSYDSLWKFGFKVFAYIIGQGVNFTRRNQLILKILLQLNFVMIFVLSSTYKSVITSFIIQPAFENRLQSVEDLLNLNYTIVTSQKFAEIIQDDVRFSKIRSQINLSDQISSLEDLTQKRYVLVRPCDILESELSDLYYMLPERLTSYYVQLQASFANPFLQRFQYYMDLCFQAGLPQIWKFYANQDLIKIKSSIESEFRGFEGLEKIFFIFLASCGLSGLVFVIEIVYFYFLGSLDVRKILSLIWNRLKIVLCWRKYNRPQVPKINAIDEEVKEKKQKPKNMILE</sequence>
<feature type="transmembrane region" description="Helical" evidence="8">
    <location>
        <begin position="286"/>
        <end position="313"/>
    </location>
</feature>
<keyword evidence="10" id="KW-1185">Reference proteome</keyword>
<dbReference type="GO" id="GO:0005886">
    <property type="term" value="C:plasma membrane"/>
    <property type="evidence" value="ECO:0007669"/>
    <property type="project" value="UniProtKB-SubCell"/>
</dbReference>
<evidence type="ECO:0000256" key="3">
    <source>
        <dbReference type="ARBA" id="ARBA00022692"/>
    </source>
</evidence>